<keyword evidence="1" id="KW-0808">Transferase</keyword>
<evidence type="ECO:0000256" key="2">
    <source>
        <dbReference type="ARBA" id="ARBA00023315"/>
    </source>
</evidence>
<keyword evidence="5" id="KW-1185">Reference proteome</keyword>
<evidence type="ECO:0000259" key="3">
    <source>
        <dbReference type="PROSITE" id="PS51186"/>
    </source>
</evidence>
<dbReference type="CDD" id="cd04301">
    <property type="entry name" value="NAT_SF"/>
    <property type="match status" value="1"/>
</dbReference>
<dbReference type="PANTHER" id="PTHR43800:SF1">
    <property type="entry name" value="PEPTIDYL-LYSINE N-ACETYLTRANSFERASE YJAB"/>
    <property type="match status" value="1"/>
</dbReference>
<proteinExistence type="predicted"/>
<protein>
    <submittedName>
        <fullName evidence="4">Uncharacterized N-acetyltransferase YxeL</fullName>
    </submittedName>
</protein>
<organism evidence="4 5">
    <name type="scientific">Thermobacillus xylanilyticus</name>
    <dbReference type="NCBI Taxonomy" id="76633"/>
    <lineage>
        <taxon>Bacteria</taxon>
        <taxon>Bacillati</taxon>
        <taxon>Bacillota</taxon>
        <taxon>Bacilli</taxon>
        <taxon>Bacillales</taxon>
        <taxon>Paenibacillaceae</taxon>
        <taxon>Thermobacillus</taxon>
    </lineage>
</organism>
<evidence type="ECO:0000313" key="5">
    <source>
        <dbReference type="Proteomes" id="UP000681526"/>
    </source>
</evidence>
<feature type="domain" description="N-acetyltransferase" evidence="3">
    <location>
        <begin position="4"/>
        <end position="163"/>
    </location>
</feature>
<comment type="caution">
    <text evidence="4">The sequence shown here is derived from an EMBL/GenBank/DDBJ whole genome shotgun (WGS) entry which is preliminary data.</text>
</comment>
<evidence type="ECO:0000256" key="1">
    <source>
        <dbReference type="ARBA" id="ARBA00022679"/>
    </source>
</evidence>
<accession>A0ABN7S0L3</accession>
<evidence type="ECO:0000313" key="4">
    <source>
        <dbReference type="EMBL" id="CAG5087625.1"/>
    </source>
</evidence>
<reference evidence="4 5" key="1">
    <citation type="submission" date="2021-04" db="EMBL/GenBank/DDBJ databases">
        <authorList>
            <person name="Rakotoarivonina H."/>
        </authorList>
    </citation>
    <scope>NUCLEOTIDE SEQUENCE [LARGE SCALE GENOMIC DNA]</scope>
    <source>
        <strain evidence="4 5">XE</strain>
    </source>
</reference>
<dbReference type="SUPFAM" id="SSF55729">
    <property type="entry name" value="Acyl-CoA N-acyltransferases (Nat)"/>
    <property type="match status" value="1"/>
</dbReference>
<dbReference type="PANTHER" id="PTHR43800">
    <property type="entry name" value="PEPTIDYL-LYSINE N-ACETYLTRANSFERASE YJAB"/>
    <property type="match status" value="1"/>
</dbReference>
<dbReference type="InterPro" id="IPR016181">
    <property type="entry name" value="Acyl_CoA_acyltransferase"/>
</dbReference>
<dbReference type="EMBL" id="CAJRAY010000049">
    <property type="protein sequence ID" value="CAG5087625.1"/>
    <property type="molecule type" value="Genomic_DNA"/>
</dbReference>
<name>A0ABN7S0L3_THEXY</name>
<keyword evidence="2" id="KW-0012">Acyltransferase</keyword>
<gene>
    <name evidence="4" type="primary">txxe 1804-yxeL</name>
    <name evidence="4" type="ORF">TXXE_11130</name>
</gene>
<dbReference type="RefSeq" id="WP_213484674.1">
    <property type="nucleotide sequence ID" value="NZ_CAJRAY010000049.1"/>
</dbReference>
<sequence length="171" mass="19152">MSDFTYRLAVKEDAPALLDLTLRAYKPIRELGINFAAATADLALVESNIRNHMCFIMEESGKPLATLTLRMPWGPQPGPFGVPHIWWFAVDPDLGRKGIGSAMLSWCEETMVRDTLKSPAVSLGTAKEHPWLGDMYVRRGYVPIMEKDLGKGHTTIFYKKELLPESGEMGR</sequence>
<dbReference type="Pfam" id="PF00583">
    <property type="entry name" value="Acetyltransf_1"/>
    <property type="match status" value="1"/>
</dbReference>
<dbReference type="Gene3D" id="3.40.630.30">
    <property type="match status" value="1"/>
</dbReference>
<dbReference type="Proteomes" id="UP000681526">
    <property type="component" value="Unassembled WGS sequence"/>
</dbReference>
<dbReference type="InterPro" id="IPR000182">
    <property type="entry name" value="GNAT_dom"/>
</dbReference>
<dbReference type="PROSITE" id="PS51186">
    <property type="entry name" value="GNAT"/>
    <property type="match status" value="1"/>
</dbReference>